<feature type="domain" description="Regulatory protein YycH" evidence="2">
    <location>
        <begin position="12"/>
        <end position="427"/>
    </location>
</feature>
<organism evidence="3 4">
    <name type="scientific">Lacticaseibacillus yichunensis</name>
    <dbReference type="NCBI Taxonomy" id="2486015"/>
    <lineage>
        <taxon>Bacteria</taxon>
        <taxon>Bacillati</taxon>
        <taxon>Bacillota</taxon>
        <taxon>Bacilli</taxon>
        <taxon>Lactobacillales</taxon>
        <taxon>Lactobacillaceae</taxon>
        <taxon>Lacticaseibacillus</taxon>
    </lineage>
</organism>
<evidence type="ECO:0000313" key="3">
    <source>
        <dbReference type="EMBL" id="MFD1432086.1"/>
    </source>
</evidence>
<gene>
    <name evidence="3" type="ORF">ACFQ47_05245</name>
</gene>
<dbReference type="CDD" id="cd15787">
    <property type="entry name" value="YycH_N"/>
    <property type="match status" value="1"/>
</dbReference>
<keyword evidence="1" id="KW-0812">Transmembrane</keyword>
<protein>
    <submittedName>
        <fullName evidence="3">YycH family regulatory protein</fullName>
    </submittedName>
</protein>
<accession>A0ABW4CQY2</accession>
<dbReference type="EMBL" id="JBHTOG010000022">
    <property type="protein sequence ID" value="MFD1432086.1"/>
    <property type="molecule type" value="Genomic_DNA"/>
</dbReference>
<evidence type="ECO:0000256" key="1">
    <source>
        <dbReference type="SAM" id="Phobius"/>
    </source>
</evidence>
<dbReference type="Gene3D" id="3.10.450.310">
    <property type="match status" value="1"/>
</dbReference>
<reference evidence="4" key="1">
    <citation type="journal article" date="2019" name="Int. J. Syst. Evol. Microbiol.">
        <title>The Global Catalogue of Microorganisms (GCM) 10K type strain sequencing project: providing services to taxonomists for standard genome sequencing and annotation.</title>
        <authorList>
            <consortium name="The Broad Institute Genomics Platform"/>
            <consortium name="The Broad Institute Genome Sequencing Center for Infectious Disease"/>
            <person name="Wu L."/>
            <person name="Ma J."/>
        </authorList>
    </citation>
    <scope>NUCLEOTIDE SEQUENCE [LARGE SCALE GENOMIC DNA]</scope>
    <source>
        <strain evidence="4">CCM 8947</strain>
    </source>
</reference>
<feature type="transmembrane region" description="Helical" evidence="1">
    <location>
        <begin position="6"/>
        <end position="27"/>
    </location>
</feature>
<keyword evidence="1" id="KW-1133">Transmembrane helix</keyword>
<sequence>MKLSGWILRVSLIAMIALSLVFTWLIWQNPSRLGREETTAVVQTKKDPNIAKLKSTVMAPTAVYYQQNGQKWQLFEADNDAAQTVRLAMAKWRLGTVGTAVRLSADDFTKLLASQDTVQLHYSGMITYRTFNSGFFNKKATATNGDFQFDRLLFDFAHPDRLAFINDETRQVRYGNLTNAKTAALRQTVDDTLPNAFAISEMRLGTRQVAVYRDQIQVQPYAYLLDQQSANHYVALLMPAQQASAIDSREIGAETVYTVGTNYRLTLTPSSGLMEFENAASANRKKDLQTALTKAYSGLGNLNLLGLNAVRYFSYDRTSQETTFRAFAQGLPIFNGEDNGKVTVASTSSGLQIDFSTNNLIVPIPTQQAKTTLPTTATVLAQLKKDGYATTGIQDIVLGYYWHTQAADSQVVALTPTYFVEINGEYRRYTQWLASGMLDDDSNANPAQPLE</sequence>
<dbReference type="Proteomes" id="UP001597192">
    <property type="component" value="Unassembled WGS sequence"/>
</dbReference>
<comment type="caution">
    <text evidence="3">The sequence shown here is derived from an EMBL/GenBank/DDBJ whole genome shotgun (WGS) entry which is preliminary data.</text>
</comment>
<keyword evidence="4" id="KW-1185">Reference proteome</keyword>
<dbReference type="Pfam" id="PF07435">
    <property type="entry name" value="YycH"/>
    <property type="match status" value="1"/>
</dbReference>
<proteinExistence type="predicted"/>
<keyword evidence="1" id="KW-0472">Membrane</keyword>
<dbReference type="RefSeq" id="WP_125696316.1">
    <property type="nucleotide sequence ID" value="NZ_JBHTOG010000022.1"/>
</dbReference>
<evidence type="ECO:0000259" key="2">
    <source>
        <dbReference type="Pfam" id="PF07435"/>
    </source>
</evidence>
<name>A0ABW4CQY2_9LACO</name>
<dbReference type="InterPro" id="IPR009996">
    <property type="entry name" value="YycH"/>
</dbReference>
<evidence type="ECO:0000313" key="4">
    <source>
        <dbReference type="Proteomes" id="UP001597192"/>
    </source>
</evidence>